<dbReference type="Proteomes" id="UP000639643">
    <property type="component" value="Unassembled WGS sequence"/>
</dbReference>
<comment type="caution">
    <text evidence="2">The sequence shown here is derived from an EMBL/GenBank/DDBJ whole genome shotgun (WGS) entry which is preliminary data.</text>
</comment>
<name>A0A8H6KHL8_9PEZI</name>
<protein>
    <submittedName>
        <fullName evidence="2">Fungal specific transcription factor domain-containing protein</fullName>
    </submittedName>
</protein>
<dbReference type="EMBL" id="WIGM01000266">
    <property type="protein sequence ID" value="KAF6831231.1"/>
    <property type="molecule type" value="Genomic_DNA"/>
</dbReference>
<proteinExistence type="predicted"/>
<dbReference type="InterPro" id="IPR021858">
    <property type="entry name" value="Fun_TF"/>
</dbReference>
<gene>
    <name evidence="2" type="ORF">CMUS01_07423</name>
</gene>
<evidence type="ECO:0000313" key="2">
    <source>
        <dbReference type="EMBL" id="KAF6831231.1"/>
    </source>
</evidence>
<organism evidence="2 3">
    <name type="scientific">Colletotrichum musicola</name>
    <dbReference type="NCBI Taxonomy" id="2175873"/>
    <lineage>
        <taxon>Eukaryota</taxon>
        <taxon>Fungi</taxon>
        <taxon>Dikarya</taxon>
        <taxon>Ascomycota</taxon>
        <taxon>Pezizomycotina</taxon>
        <taxon>Sordariomycetes</taxon>
        <taxon>Hypocreomycetidae</taxon>
        <taxon>Glomerellales</taxon>
        <taxon>Glomerellaceae</taxon>
        <taxon>Colletotrichum</taxon>
        <taxon>Colletotrichum orchidearum species complex</taxon>
    </lineage>
</organism>
<keyword evidence="1" id="KW-0539">Nucleus</keyword>
<dbReference type="Pfam" id="PF11951">
    <property type="entry name" value="Fungal_trans_2"/>
    <property type="match status" value="1"/>
</dbReference>
<evidence type="ECO:0000256" key="1">
    <source>
        <dbReference type="ARBA" id="ARBA00023242"/>
    </source>
</evidence>
<dbReference type="PANTHER" id="PTHR38791">
    <property type="entry name" value="ZN(II)2CYS6 TRANSCRIPTION FACTOR (EUROFUNG)-RELATED-RELATED"/>
    <property type="match status" value="1"/>
</dbReference>
<sequence length="478" mass="53569">MQCDLRRPGCLKCEKLKRPCPGYRNLTEVIFRDEVPRIKKKARNNSHFQEVVGAATRASLPPPIRREPSGSQCPGTSLQITSALSSSLEDRAASFFFANYTTTGAPFCDTYQAWVTLEYLKDGPDNKVRVIVQAVGMAAISNVHNAPDVAVRAKERYCKALQVTNLALRDPSQVAADSTLMSILLLGLYETISFEESRGYQPWAMHIEGATALLQLRGQAQFSRELGLQLYVQFRNQIVQACLQRGGRVPSALEEVTLDFEGSRLGRRYSSIRPGSLAKMSFRIVNLRADIKRRHITDPDTICQIALDINTTLQIWATMQTERAYFELDMPDDSCGFHFRGKSHVYTSTWGAQVWNNWRSLGVLANQIILDHVDQQLLLDEATKDAMRSTAVAFVQNLSTEICISTSALSSTPRASTMVWPLYIVTQEVLNGTDVRSWAADQLRSIRRRMGIKQAAFLAEDACPNWRESGTMPGFNFL</sequence>
<dbReference type="InterPro" id="IPR053175">
    <property type="entry name" value="DHMBA_Reg_Transcription_Factor"/>
</dbReference>
<evidence type="ECO:0000313" key="3">
    <source>
        <dbReference type="Proteomes" id="UP000639643"/>
    </source>
</evidence>
<dbReference type="AlphaFoldDB" id="A0A8H6KHL8"/>
<keyword evidence="3" id="KW-1185">Reference proteome</keyword>
<dbReference type="OrthoDB" id="4220372at2759"/>
<reference evidence="2" key="1">
    <citation type="journal article" date="2020" name="Phytopathology">
        <title>Genome Sequence Resources of Colletotrichum truncatum, C. plurivorum, C. musicola, and C. sojae: Four Species Pathogenic to Soybean (Glycine max).</title>
        <authorList>
            <person name="Rogerio F."/>
            <person name="Boufleur T.R."/>
            <person name="Ciampi-Guillardi M."/>
            <person name="Sukno S.A."/>
            <person name="Thon M.R."/>
            <person name="Massola Junior N.S."/>
            <person name="Baroncelli R."/>
        </authorList>
    </citation>
    <scope>NUCLEOTIDE SEQUENCE</scope>
    <source>
        <strain evidence="2">LFN0074</strain>
    </source>
</reference>
<accession>A0A8H6KHL8</accession>